<dbReference type="Pfam" id="PF00053">
    <property type="entry name" value="EGF_laminin"/>
    <property type="match status" value="2"/>
</dbReference>
<evidence type="ECO:0000256" key="3">
    <source>
        <dbReference type="ARBA" id="ARBA00023157"/>
    </source>
</evidence>
<dbReference type="SUPFAM" id="SSF50242">
    <property type="entry name" value="TIMP-like"/>
    <property type="match status" value="1"/>
</dbReference>
<dbReference type="InterPro" id="IPR002049">
    <property type="entry name" value="LE_dom"/>
</dbReference>
<dbReference type="InterPro" id="IPR008211">
    <property type="entry name" value="Laminin_N"/>
</dbReference>
<organism evidence="10">
    <name type="scientific">Hofstenia miamia</name>
    <name type="common">Three-banded panther worm</name>
    <dbReference type="NCBI Taxonomy" id="442651"/>
    <lineage>
        <taxon>Eukaryota</taxon>
        <taxon>Metazoa</taxon>
        <taxon>Xenacoelomorpha</taxon>
        <taxon>Acoelomorpha</taxon>
        <taxon>Acoela</taxon>
        <taxon>Hofsteniidae</taxon>
        <taxon>Hofstenia</taxon>
    </lineage>
</organism>
<dbReference type="GO" id="GO:0009887">
    <property type="term" value="P:animal organ morphogenesis"/>
    <property type="evidence" value="ECO:0007669"/>
    <property type="project" value="TreeGrafter"/>
</dbReference>
<feature type="non-terminal residue" evidence="10">
    <location>
        <position position="1"/>
    </location>
</feature>
<dbReference type="Pfam" id="PF24973">
    <property type="entry name" value="EGF_LMN_ATRN"/>
    <property type="match status" value="1"/>
</dbReference>
<evidence type="ECO:0000256" key="1">
    <source>
        <dbReference type="ARBA" id="ARBA00022729"/>
    </source>
</evidence>
<dbReference type="InterPro" id="IPR056863">
    <property type="entry name" value="LMN_ATRN_NET-like_EGF"/>
</dbReference>
<feature type="domain" description="Laminin N-terminal" evidence="9">
    <location>
        <begin position="51"/>
        <end position="281"/>
    </location>
</feature>
<keyword evidence="7" id="KW-0472">Membrane</keyword>
<evidence type="ECO:0000256" key="2">
    <source>
        <dbReference type="ARBA" id="ARBA00022737"/>
    </source>
</evidence>
<name>A0A068CMZ1_HOFMI</name>
<dbReference type="SMART" id="SM00136">
    <property type="entry name" value="LamNT"/>
    <property type="match status" value="1"/>
</dbReference>
<dbReference type="GO" id="GO:0005604">
    <property type="term" value="C:basement membrane"/>
    <property type="evidence" value="ECO:0007669"/>
    <property type="project" value="TreeGrafter"/>
</dbReference>
<dbReference type="Gene3D" id="2.10.25.10">
    <property type="entry name" value="Laminin"/>
    <property type="match status" value="2"/>
</dbReference>
<proteinExistence type="evidence at transcript level"/>
<dbReference type="CDD" id="cd00055">
    <property type="entry name" value="EGF_Lam"/>
    <property type="match status" value="3"/>
</dbReference>
<sequence>IYLYFKIIPWCLHVHVTMTMSSFLFILCFLIKSIHVSPAEDASKCYNRENTPINCQPKFINAAEYITPWSSHPSCGINPAEKACILEGDDEVTMNCRKCKRNNITFITDTGRNNTCWLSKPSKTPIKNLEIVFSFAKSLQINYVTIQFCTPRPKSIRILKSMNHGKSWSELQFFADDCNGVYNLSEDINITKQNEHLPICLENYSQFRPLSDGQVAFSTLQSRPSARNINNSPVLIEFMSATDIKIVLDSMFSLSSQGLGHLGKAGFPYIYGISDVLIGGRCICYGHAKICDFNQERQRFECTCEHNTKGLDCGVCKDFYHDLPWQRGTANNAHACRRCECNMHSTKCRFSMNKYKASGGKTGGVCIDCQHHTAGDNCEKCEVGYYPNKAKSVNDPAYCEVCNCHEYGAYKDKGCDENGECHCRDNVSGTKCDMCVDGYIQNADGNTLRESPCLPMPRVDKEPLPQDTCPKMNLKQKSICNFESGSAIRGIPTTINDNGNTRKVTFKVEKIYYGSDSRNYQHITIKLRKESEYSLICPSMKLHKKYLVLAKSKINRSTLTIGINDTVKKYKKKYEQKLQPSFREKHCDFKNNGAF</sequence>
<dbReference type="EMBL" id="KJ658763">
    <property type="protein sequence ID" value="AID23685.1"/>
    <property type="molecule type" value="mRNA"/>
</dbReference>
<dbReference type="InterPro" id="IPR050440">
    <property type="entry name" value="Laminin/Netrin_ECM"/>
</dbReference>
<accession>A0A068CMZ1</accession>
<reference evidence="10" key="1">
    <citation type="journal article" date="2014" name="Curr. Biol.">
        <title>Whole-body acoel regeneration is controlled by wnt and bmp-admp signaling.</title>
        <authorList>
            <person name="Srivastava M."/>
            <person name="Mazza-Curll K.L."/>
            <person name="van Wolfswinkel J.C."/>
            <person name="Reddien P.W."/>
        </authorList>
    </citation>
    <scope>NUCLEOTIDE SEQUENCE</scope>
</reference>
<dbReference type="SUPFAM" id="SSF57196">
    <property type="entry name" value="EGF/Laminin"/>
    <property type="match status" value="3"/>
</dbReference>
<evidence type="ECO:0000256" key="6">
    <source>
        <dbReference type="PROSITE-ProRule" id="PRU00460"/>
    </source>
</evidence>
<dbReference type="GO" id="GO:0016358">
    <property type="term" value="P:dendrite development"/>
    <property type="evidence" value="ECO:0007669"/>
    <property type="project" value="TreeGrafter"/>
</dbReference>
<evidence type="ECO:0000259" key="8">
    <source>
        <dbReference type="PROSITE" id="PS50027"/>
    </source>
</evidence>
<feature type="disulfide bond" evidence="6">
    <location>
        <begin position="404"/>
        <end position="421"/>
    </location>
</feature>
<feature type="disulfide bond" evidence="6">
    <location>
        <begin position="423"/>
        <end position="432"/>
    </location>
</feature>
<keyword evidence="7" id="KW-0812">Transmembrane</keyword>
<evidence type="ECO:0000256" key="5">
    <source>
        <dbReference type="ARBA" id="ARBA00023292"/>
    </source>
</evidence>
<evidence type="ECO:0000256" key="4">
    <source>
        <dbReference type="ARBA" id="ARBA00023180"/>
    </source>
</evidence>
<dbReference type="Gene3D" id="2.60.120.260">
    <property type="entry name" value="Galactose-binding domain-like"/>
    <property type="match status" value="1"/>
</dbReference>
<keyword evidence="4" id="KW-0325">Glycoprotein</keyword>
<keyword evidence="1" id="KW-0732">Signal</keyword>
<dbReference type="Gene3D" id="2.40.50.120">
    <property type="match status" value="1"/>
</dbReference>
<dbReference type="InterPro" id="IPR008979">
    <property type="entry name" value="Galactose-bd-like_sf"/>
</dbReference>
<dbReference type="InterPro" id="IPR008993">
    <property type="entry name" value="TIMP-like_OB-fold"/>
</dbReference>
<evidence type="ECO:0000256" key="7">
    <source>
        <dbReference type="SAM" id="Phobius"/>
    </source>
</evidence>
<dbReference type="SMART" id="SM00180">
    <property type="entry name" value="EGF_Lam"/>
    <property type="match status" value="3"/>
</dbReference>
<dbReference type="PANTHER" id="PTHR10574:SF365">
    <property type="entry name" value="NETRIN-A-RELATED"/>
    <property type="match status" value="1"/>
</dbReference>
<dbReference type="PANTHER" id="PTHR10574">
    <property type="entry name" value="NETRIN/LAMININ-RELATED"/>
    <property type="match status" value="1"/>
</dbReference>
<dbReference type="PROSITE" id="PS50027">
    <property type="entry name" value="EGF_LAM_2"/>
    <property type="match status" value="1"/>
</dbReference>
<evidence type="ECO:0000259" key="9">
    <source>
        <dbReference type="PROSITE" id="PS51117"/>
    </source>
</evidence>
<feature type="domain" description="Laminin EGF-like" evidence="8">
    <location>
        <begin position="402"/>
        <end position="455"/>
    </location>
</feature>
<dbReference type="Pfam" id="PF00055">
    <property type="entry name" value="Laminin_N"/>
    <property type="match status" value="1"/>
</dbReference>
<keyword evidence="2" id="KW-0677">Repeat</keyword>
<dbReference type="GO" id="GO:0008045">
    <property type="term" value="P:motor neuron axon guidance"/>
    <property type="evidence" value="ECO:0007669"/>
    <property type="project" value="TreeGrafter"/>
</dbReference>
<comment type="caution">
    <text evidence="6">Lacks conserved residue(s) required for the propagation of feature annotation.</text>
</comment>
<keyword evidence="7" id="KW-1133">Transmembrane helix</keyword>
<evidence type="ECO:0000313" key="10">
    <source>
        <dbReference type="EMBL" id="AID23685.1"/>
    </source>
</evidence>
<dbReference type="PROSITE" id="PS51117">
    <property type="entry name" value="LAMININ_NTER"/>
    <property type="match status" value="1"/>
</dbReference>
<dbReference type="PROSITE" id="PS01248">
    <property type="entry name" value="EGF_LAM_1"/>
    <property type="match status" value="1"/>
</dbReference>
<dbReference type="AlphaFoldDB" id="A0A068CMZ1"/>
<dbReference type="SUPFAM" id="SSF49785">
    <property type="entry name" value="Galactose-binding domain-like"/>
    <property type="match status" value="1"/>
</dbReference>
<feature type="transmembrane region" description="Helical" evidence="7">
    <location>
        <begin position="12"/>
        <end position="31"/>
    </location>
</feature>
<dbReference type="GO" id="GO:0009888">
    <property type="term" value="P:tissue development"/>
    <property type="evidence" value="ECO:0007669"/>
    <property type="project" value="TreeGrafter"/>
</dbReference>
<keyword evidence="3 6" id="KW-1015">Disulfide bond</keyword>
<protein>
    <submittedName>
        <fullName evidence="10">Netrin-2</fullName>
    </submittedName>
</protein>
<keyword evidence="5 6" id="KW-0424">Laminin EGF-like domain</keyword>